<evidence type="ECO:0000313" key="3">
    <source>
        <dbReference type="Proteomes" id="UP000298030"/>
    </source>
</evidence>
<evidence type="ECO:0000313" key="2">
    <source>
        <dbReference type="EMBL" id="TEB34835.1"/>
    </source>
</evidence>
<accession>A0A4Y7TKX0</accession>
<gene>
    <name evidence="2" type="ORF">FA13DRAFT_1707054</name>
</gene>
<reference evidence="2 3" key="1">
    <citation type="journal article" date="2019" name="Nat. Ecol. Evol.">
        <title>Megaphylogeny resolves global patterns of mushroom evolution.</title>
        <authorList>
            <person name="Varga T."/>
            <person name="Krizsan K."/>
            <person name="Foldi C."/>
            <person name="Dima B."/>
            <person name="Sanchez-Garcia M."/>
            <person name="Sanchez-Ramirez S."/>
            <person name="Szollosi G.J."/>
            <person name="Szarkandi J.G."/>
            <person name="Papp V."/>
            <person name="Albert L."/>
            <person name="Andreopoulos W."/>
            <person name="Angelini C."/>
            <person name="Antonin V."/>
            <person name="Barry K.W."/>
            <person name="Bougher N.L."/>
            <person name="Buchanan P."/>
            <person name="Buyck B."/>
            <person name="Bense V."/>
            <person name="Catcheside P."/>
            <person name="Chovatia M."/>
            <person name="Cooper J."/>
            <person name="Damon W."/>
            <person name="Desjardin D."/>
            <person name="Finy P."/>
            <person name="Geml J."/>
            <person name="Haridas S."/>
            <person name="Hughes K."/>
            <person name="Justo A."/>
            <person name="Karasinski D."/>
            <person name="Kautmanova I."/>
            <person name="Kiss B."/>
            <person name="Kocsube S."/>
            <person name="Kotiranta H."/>
            <person name="LaButti K.M."/>
            <person name="Lechner B.E."/>
            <person name="Liimatainen K."/>
            <person name="Lipzen A."/>
            <person name="Lukacs Z."/>
            <person name="Mihaltcheva S."/>
            <person name="Morgado L.N."/>
            <person name="Niskanen T."/>
            <person name="Noordeloos M.E."/>
            <person name="Ohm R.A."/>
            <person name="Ortiz-Santana B."/>
            <person name="Ovrebo C."/>
            <person name="Racz N."/>
            <person name="Riley R."/>
            <person name="Savchenko A."/>
            <person name="Shiryaev A."/>
            <person name="Soop K."/>
            <person name="Spirin V."/>
            <person name="Szebenyi C."/>
            <person name="Tomsovsky M."/>
            <person name="Tulloss R.E."/>
            <person name="Uehling J."/>
            <person name="Grigoriev I.V."/>
            <person name="Vagvolgyi C."/>
            <person name="Papp T."/>
            <person name="Martin F.M."/>
            <person name="Miettinen O."/>
            <person name="Hibbett D.S."/>
            <person name="Nagy L.G."/>
        </authorList>
    </citation>
    <scope>NUCLEOTIDE SEQUENCE [LARGE SCALE GENOMIC DNA]</scope>
    <source>
        <strain evidence="2 3">FP101781</strain>
    </source>
</reference>
<comment type="caution">
    <text evidence="2">The sequence shown here is derived from an EMBL/GenBank/DDBJ whole genome shotgun (WGS) entry which is preliminary data.</text>
</comment>
<feature type="region of interest" description="Disordered" evidence="1">
    <location>
        <begin position="179"/>
        <end position="215"/>
    </location>
</feature>
<protein>
    <submittedName>
        <fullName evidence="2">Uncharacterized protein</fullName>
    </submittedName>
</protein>
<organism evidence="2 3">
    <name type="scientific">Coprinellus micaceus</name>
    <name type="common">Glistening ink-cap mushroom</name>
    <name type="synonym">Coprinus micaceus</name>
    <dbReference type="NCBI Taxonomy" id="71717"/>
    <lineage>
        <taxon>Eukaryota</taxon>
        <taxon>Fungi</taxon>
        <taxon>Dikarya</taxon>
        <taxon>Basidiomycota</taxon>
        <taxon>Agaricomycotina</taxon>
        <taxon>Agaricomycetes</taxon>
        <taxon>Agaricomycetidae</taxon>
        <taxon>Agaricales</taxon>
        <taxon>Agaricineae</taxon>
        <taxon>Psathyrellaceae</taxon>
        <taxon>Coprinellus</taxon>
    </lineage>
</organism>
<evidence type="ECO:0000256" key="1">
    <source>
        <dbReference type="SAM" id="MobiDB-lite"/>
    </source>
</evidence>
<proteinExistence type="predicted"/>
<sequence length="275" mass="30260">MSSVPHGFDLANAQIITRQCMRVMGPTMLVRETGTMAALGDVSKRLMEQFQAETDSDRRSGLQRVILEVLNWEAALSGLGPDGYQQLDAAIRTKNPEFITLLLKEIYYGRMDPGAETPDHSNYPCPLETIHWLAREIPNWFAHHWAMIDDWETASAILSAYPVSRLIEVANRRIGAISLPQPDTPCPQLNMKPSHQLGATDEEEGDANRAPGGASLTEEMGACEMRRLIPRVTAGRLHATPARGGRFGHAVTTLRGVVTSFRSGLRSASGLDSRD</sequence>
<dbReference type="AlphaFoldDB" id="A0A4Y7TKX0"/>
<keyword evidence="3" id="KW-1185">Reference proteome</keyword>
<dbReference type="EMBL" id="QPFP01000008">
    <property type="protein sequence ID" value="TEB34835.1"/>
    <property type="molecule type" value="Genomic_DNA"/>
</dbReference>
<name>A0A4Y7TKX0_COPMI</name>
<dbReference type="Proteomes" id="UP000298030">
    <property type="component" value="Unassembled WGS sequence"/>
</dbReference>